<feature type="transmembrane region" description="Helical" evidence="1">
    <location>
        <begin position="128"/>
        <end position="146"/>
    </location>
</feature>
<feature type="transmembrane region" description="Helical" evidence="1">
    <location>
        <begin position="231"/>
        <end position="252"/>
    </location>
</feature>
<gene>
    <name evidence="2" type="ORF">SAMN06295920_102573</name>
</gene>
<dbReference type="OrthoDB" id="5145250at2"/>
<dbReference type="PANTHER" id="PTHR43483">
    <property type="entry name" value="MEMBRANE TRANSPORTER PROTEIN HI_0806-RELATED"/>
    <property type="match status" value="1"/>
</dbReference>
<evidence type="ECO:0000313" key="2">
    <source>
        <dbReference type="EMBL" id="SKB43352.1"/>
    </source>
</evidence>
<keyword evidence="1" id="KW-0812">Transmembrane</keyword>
<feature type="transmembrane region" description="Helical" evidence="1">
    <location>
        <begin position="76"/>
        <end position="94"/>
    </location>
</feature>
<feature type="transmembrane region" description="Helical" evidence="1">
    <location>
        <begin position="101"/>
        <end position="122"/>
    </location>
</feature>
<organism evidence="2 3">
    <name type="scientific">Rhizorhabdus histidinilytica</name>
    <dbReference type="NCBI Taxonomy" id="439228"/>
    <lineage>
        <taxon>Bacteria</taxon>
        <taxon>Pseudomonadati</taxon>
        <taxon>Pseudomonadota</taxon>
        <taxon>Alphaproteobacteria</taxon>
        <taxon>Sphingomonadales</taxon>
        <taxon>Sphingomonadaceae</taxon>
        <taxon>Rhizorhabdus</taxon>
    </lineage>
</organism>
<sequence>MPLIDMLLAILGALTLVFVVQLGRRWLRDPVRPRLEGVALSAVANFFDALGIGSFAPSTAYLKIRRLTPDELIPSTMIAGYTIATVTEAFVYITSIVVDPVLLVASILASSVGAVAGVILAPRLPVRAIQTTIGVGLLIAASLYALSNLGLMPGGGTATALPPSGLALVVAVSFALGILTNLGIGSFAPTLILLSLLGMDPRAAFPIMMGSAAFIFVASATTIVRTRPLDLSLVGGMAIGGAPAVLLAAYLIKSLPLHALRWGVVVVVAYAAVLMLRSAIRSRRRAGDPAAPAGPAVQAIEP</sequence>
<dbReference type="EMBL" id="FUYM01000002">
    <property type="protein sequence ID" value="SKB43352.1"/>
    <property type="molecule type" value="Genomic_DNA"/>
</dbReference>
<feature type="transmembrane region" description="Helical" evidence="1">
    <location>
        <begin position="6"/>
        <end position="23"/>
    </location>
</feature>
<feature type="transmembrane region" description="Helical" evidence="1">
    <location>
        <begin position="203"/>
        <end position="224"/>
    </location>
</feature>
<keyword evidence="1" id="KW-1133">Transmembrane helix</keyword>
<accession>A0A1T5B7W7</accession>
<dbReference type="PANTHER" id="PTHR43483:SF3">
    <property type="entry name" value="MEMBRANE TRANSPORTER PROTEIN HI_0806-RELATED"/>
    <property type="match status" value="1"/>
</dbReference>
<proteinExistence type="predicted"/>
<keyword evidence="1" id="KW-0472">Membrane</keyword>
<dbReference type="RefSeq" id="WP_139385035.1">
    <property type="nucleotide sequence ID" value="NZ_FUYM01000002.1"/>
</dbReference>
<feature type="transmembrane region" description="Helical" evidence="1">
    <location>
        <begin position="258"/>
        <end position="276"/>
    </location>
</feature>
<dbReference type="STRING" id="439228.SAMN06295920_102573"/>
<name>A0A1T5B7W7_9SPHN</name>
<feature type="transmembrane region" description="Helical" evidence="1">
    <location>
        <begin position="35"/>
        <end position="56"/>
    </location>
</feature>
<dbReference type="AlphaFoldDB" id="A0A1T5B7W7"/>
<evidence type="ECO:0000313" key="3">
    <source>
        <dbReference type="Proteomes" id="UP000189818"/>
    </source>
</evidence>
<protein>
    <submittedName>
        <fullName evidence="2">Sulfite exporter TauE/SafE</fullName>
    </submittedName>
</protein>
<reference evidence="3" key="1">
    <citation type="submission" date="2017-02" db="EMBL/GenBank/DDBJ databases">
        <authorList>
            <person name="Varghese N."/>
            <person name="Submissions S."/>
        </authorList>
    </citation>
    <scope>NUCLEOTIDE SEQUENCE [LARGE SCALE GENOMIC DNA]</scope>
    <source>
        <strain evidence="3">UM2</strain>
    </source>
</reference>
<feature type="transmembrane region" description="Helical" evidence="1">
    <location>
        <begin position="166"/>
        <end position="197"/>
    </location>
</feature>
<evidence type="ECO:0000256" key="1">
    <source>
        <dbReference type="SAM" id="Phobius"/>
    </source>
</evidence>
<keyword evidence="3" id="KW-1185">Reference proteome</keyword>
<dbReference type="Proteomes" id="UP000189818">
    <property type="component" value="Unassembled WGS sequence"/>
</dbReference>